<feature type="transmembrane region" description="Helical" evidence="1">
    <location>
        <begin position="226"/>
        <end position="255"/>
    </location>
</feature>
<evidence type="ECO:0000256" key="1">
    <source>
        <dbReference type="SAM" id="Phobius"/>
    </source>
</evidence>
<keyword evidence="3" id="KW-1185">Reference proteome</keyword>
<name>A0A2P6MGF2_ALKUR</name>
<keyword evidence="1" id="KW-0472">Membrane</keyword>
<dbReference type="GO" id="GO:0140359">
    <property type="term" value="F:ABC-type transporter activity"/>
    <property type="evidence" value="ECO:0007669"/>
    <property type="project" value="InterPro"/>
</dbReference>
<feature type="transmembrane region" description="Helical" evidence="1">
    <location>
        <begin position="90"/>
        <end position="117"/>
    </location>
</feature>
<protein>
    <recommendedName>
        <fullName evidence="4">ABC transporter permease</fullName>
    </recommendedName>
</protein>
<dbReference type="Pfam" id="PF12679">
    <property type="entry name" value="ABC2_membrane_2"/>
    <property type="match status" value="1"/>
</dbReference>
<organism evidence="2 3">
    <name type="scientific">Alkalicoccus urumqiensis</name>
    <name type="common">Bacillus urumqiensis</name>
    <dbReference type="NCBI Taxonomy" id="1548213"/>
    <lineage>
        <taxon>Bacteria</taxon>
        <taxon>Bacillati</taxon>
        <taxon>Bacillota</taxon>
        <taxon>Bacilli</taxon>
        <taxon>Bacillales</taxon>
        <taxon>Bacillaceae</taxon>
        <taxon>Alkalicoccus</taxon>
    </lineage>
</organism>
<reference evidence="2 3" key="1">
    <citation type="submission" date="2018-03" db="EMBL/GenBank/DDBJ databases">
        <title>Bacillus urumqiensis sp. nov., a moderately haloalkaliphilic bacterium isolated from a salt lake.</title>
        <authorList>
            <person name="Zhao B."/>
            <person name="Liao Z."/>
        </authorList>
    </citation>
    <scope>NUCLEOTIDE SEQUENCE [LARGE SCALE GENOMIC DNA]</scope>
    <source>
        <strain evidence="2 3">BZ-SZ-XJ18</strain>
    </source>
</reference>
<dbReference type="EMBL" id="PVNS01000008">
    <property type="protein sequence ID" value="PRO65368.1"/>
    <property type="molecule type" value="Genomic_DNA"/>
</dbReference>
<dbReference type="AlphaFoldDB" id="A0A2P6MGF2"/>
<keyword evidence="1" id="KW-1133">Transmembrane helix</keyword>
<dbReference type="PANTHER" id="PTHR37305:SF1">
    <property type="entry name" value="MEMBRANE PROTEIN"/>
    <property type="match status" value="1"/>
</dbReference>
<evidence type="ECO:0000313" key="2">
    <source>
        <dbReference type="EMBL" id="PRO65368.1"/>
    </source>
</evidence>
<sequence length="304" mass="33351">MINLVKNEWMKLIHRRFTWIAVALVVLAAFGTSYISNAVTEPVAPEEALSALEQQAESNEMPPENRERAEELSFYHENTGTYPLLESTHAFTYVLEGAGSLAFITMFTVIAGAAVTASEHTTGTIKLLAASPVARWKILLSKLSAIAAYGLLLTIVFALSQLGAGILFHGFSIPSPEVIQWVDGMIRAVSLPVYLGITYGLAYVEMMIFTVIAFTLGTLFKSQAPAVAFSLVLLFMGPQLVFLASAYDWAFYVLFAHTSLLTLFQGQPMIDGTSWWQSAGILFLYVSILLGTTFAVFHKRDITD</sequence>
<comment type="caution">
    <text evidence="2">The sequence shown here is derived from an EMBL/GenBank/DDBJ whole genome shotgun (WGS) entry which is preliminary data.</text>
</comment>
<feature type="transmembrane region" description="Helical" evidence="1">
    <location>
        <begin position="146"/>
        <end position="171"/>
    </location>
</feature>
<evidence type="ECO:0008006" key="4">
    <source>
        <dbReference type="Google" id="ProtNLM"/>
    </source>
</evidence>
<dbReference type="PANTHER" id="PTHR37305">
    <property type="entry name" value="INTEGRAL MEMBRANE PROTEIN-RELATED"/>
    <property type="match status" value="1"/>
</dbReference>
<feature type="transmembrane region" description="Helical" evidence="1">
    <location>
        <begin position="191"/>
        <end position="214"/>
    </location>
</feature>
<proteinExistence type="predicted"/>
<feature type="transmembrane region" description="Helical" evidence="1">
    <location>
        <begin position="275"/>
        <end position="297"/>
    </location>
</feature>
<keyword evidence="1" id="KW-0812">Transmembrane</keyword>
<dbReference type="RefSeq" id="WP_105959207.1">
    <property type="nucleotide sequence ID" value="NZ_PVNS01000008.1"/>
</dbReference>
<gene>
    <name evidence="2" type="ORF">C6I21_09400</name>
</gene>
<accession>A0A2P6MGF2</accession>
<evidence type="ECO:0000313" key="3">
    <source>
        <dbReference type="Proteomes" id="UP000243650"/>
    </source>
</evidence>
<dbReference type="GO" id="GO:0005886">
    <property type="term" value="C:plasma membrane"/>
    <property type="evidence" value="ECO:0007669"/>
    <property type="project" value="UniProtKB-SubCell"/>
</dbReference>
<dbReference type="Proteomes" id="UP000243650">
    <property type="component" value="Unassembled WGS sequence"/>
</dbReference>
<dbReference type="OrthoDB" id="8613028at2"/>